<keyword evidence="11" id="KW-0902">Two-component regulatory system</keyword>
<evidence type="ECO:0000256" key="3">
    <source>
        <dbReference type="ARBA" id="ARBA00012438"/>
    </source>
</evidence>
<keyword evidence="10 13" id="KW-1133">Transmembrane helix</keyword>
<dbReference type="Pfam" id="PF01590">
    <property type="entry name" value="GAF"/>
    <property type="match status" value="1"/>
</dbReference>
<dbReference type="SMART" id="SM00304">
    <property type="entry name" value="HAMP"/>
    <property type="match status" value="1"/>
</dbReference>
<evidence type="ECO:0000256" key="7">
    <source>
        <dbReference type="ARBA" id="ARBA00022741"/>
    </source>
</evidence>
<comment type="caution">
    <text evidence="15">The sequence shown here is derived from an EMBL/GenBank/DDBJ whole genome shotgun (WGS) entry which is preliminary data.</text>
</comment>
<evidence type="ECO:0000256" key="8">
    <source>
        <dbReference type="ARBA" id="ARBA00022777"/>
    </source>
</evidence>
<evidence type="ECO:0000256" key="13">
    <source>
        <dbReference type="SAM" id="Phobius"/>
    </source>
</evidence>
<evidence type="ECO:0000259" key="14">
    <source>
        <dbReference type="PROSITE" id="PS50885"/>
    </source>
</evidence>
<evidence type="ECO:0000256" key="12">
    <source>
        <dbReference type="SAM" id="Coils"/>
    </source>
</evidence>
<dbReference type="Gene3D" id="1.20.5.1930">
    <property type="match status" value="1"/>
</dbReference>
<evidence type="ECO:0000256" key="11">
    <source>
        <dbReference type="ARBA" id="ARBA00023012"/>
    </source>
</evidence>
<evidence type="ECO:0000256" key="1">
    <source>
        <dbReference type="ARBA" id="ARBA00000085"/>
    </source>
</evidence>
<dbReference type="AlphaFoldDB" id="A0A9X3RY38"/>
<dbReference type="PANTHER" id="PTHR24421">
    <property type="entry name" value="NITRATE/NITRITE SENSOR PROTEIN NARX-RELATED"/>
    <property type="match status" value="1"/>
</dbReference>
<dbReference type="GO" id="GO:0016020">
    <property type="term" value="C:membrane"/>
    <property type="evidence" value="ECO:0007669"/>
    <property type="project" value="UniProtKB-SubCell"/>
</dbReference>
<dbReference type="CDD" id="cd06225">
    <property type="entry name" value="HAMP"/>
    <property type="match status" value="1"/>
</dbReference>
<dbReference type="Pfam" id="PF00672">
    <property type="entry name" value="HAMP"/>
    <property type="match status" value="1"/>
</dbReference>
<evidence type="ECO:0000256" key="6">
    <source>
        <dbReference type="ARBA" id="ARBA00022692"/>
    </source>
</evidence>
<keyword evidence="5" id="KW-0808">Transferase</keyword>
<keyword evidence="6 13" id="KW-0812">Transmembrane</keyword>
<dbReference type="InterPro" id="IPR003660">
    <property type="entry name" value="HAMP_dom"/>
</dbReference>
<feature type="domain" description="HAMP" evidence="14">
    <location>
        <begin position="198"/>
        <end position="250"/>
    </location>
</feature>
<evidence type="ECO:0000313" key="15">
    <source>
        <dbReference type="EMBL" id="MDA0158729.1"/>
    </source>
</evidence>
<keyword evidence="13" id="KW-0472">Membrane</keyword>
<dbReference type="SUPFAM" id="SSF158472">
    <property type="entry name" value="HAMP domain-like"/>
    <property type="match status" value="1"/>
</dbReference>
<dbReference type="GO" id="GO:0005524">
    <property type="term" value="F:ATP binding"/>
    <property type="evidence" value="ECO:0007669"/>
    <property type="project" value="UniProtKB-KW"/>
</dbReference>
<gene>
    <name evidence="15" type="ORF">OM076_00515</name>
</gene>
<dbReference type="CDD" id="cd16917">
    <property type="entry name" value="HATPase_UhpB-NarQ-NarX-like"/>
    <property type="match status" value="1"/>
</dbReference>
<evidence type="ECO:0000256" key="9">
    <source>
        <dbReference type="ARBA" id="ARBA00022840"/>
    </source>
</evidence>
<evidence type="ECO:0000256" key="10">
    <source>
        <dbReference type="ARBA" id="ARBA00022989"/>
    </source>
</evidence>
<feature type="transmembrane region" description="Helical" evidence="13">
    <location>
        <begin position="176"/>
        <end position="196"/>
    </location>
</feature>
<dbReference type="Proteomes" id="UP001149140">
    <property type="component" value="Unassembled WGS sequence"/>
</dbReference>
<sequence length="619" mass="65352">MVVASAVLALIVGAAFAVLLIAITGLRASTELGRETQEELAAVDALERLAVDLETGLRGYVITREQRFLEPWEDGRTQLPAIAARLQRLAAGESSDLARAERLVQATNDYIGAYGEPLIDAVRRSDPSARGVATTDEGKQRTDALRASFNRLKQVGRERLTAREADAERDARRATIAAIIGVGGSLLLIALFTGYLSRVIVRPVRRVAGAAGRLAGGDLGVRLSEAGVGEIGELERAFNRMGSSLEVSQEQLRRLADEHAALRRVATLVAQAVPPAEIFAAVATEVRGLFAADSVAIARFEDDGAVVIVAADPPGHIAVGVPLALGEGTSIATVLKTVRPVRTDEYAHPSGPLADVIDEMGLRSSVGCPILVEDQLWGAIAAGSRGEPLGPETEVRLTKFTGLVATAIANAESRSALAASRARVVAAADDTRRRIERDLHDGAQQRLVHTIITLKWAHRALGNRREDAGELVREALTQAEQAQAELRELAHGILPSVLTRNGLQASVDTIVSNTPLDVTTEVTDQRFPAAVEATAYFVISEALTNVVKHSKADQAEVKVGVNDGTLRIEVRDAGVGGADFEDGTGLIGLQDRVAALDGRLHVTSPAAGGTVVVALLPVG</sequence>
<protein>
    <recommendedName>
        <fullName evidence="3">histidine kinase</fullName>
        <ecNumber evidence="3">2.7.13.3</ecNumber>
    </recommendedName>
</protein>
<proteinExistence type="predicted"/>
<dbReference type="InterPro" id="IPR036890">
    <property type="entry name" value="HATPase_C_sf"/>
</dbReference>
<dbReference type="PANTHER" id="PTHR24421:SF10">
    <property type="entry name" value="NITRATE_NITRITE SENSOR PROTEIN NARQ"/>
    <property type="match status" value="1"/>
</dbReference>
<dbReference type="InterPro" id="IPR003594">
    <property type="entry name" value="HATPase_dom"/>
</dbReference>
<name>A0A9X3RY38_9ACTN</name>
<dbReference type="Pfam" id="PF07730">
    <property type="entry name" value="HisKA_3"/>
    <property type="match status" value="1"/>
</dbReference>
<reference evidence="15" key="1">
    <citation type="submission" date="2022-10" db="EMBL/GenBank/DDBJ databases">
        <title>The WGS of Solirubrobacter ginsenosidimutans DSM 21036.</title>
        <authorList>
            <person name="Jiang Z."/>
        </authorList>
    </citation>
    <scope>NUCLEOTIDE SEQUENCE</scope>
    <source>
        <strain evidence="15">DSM 21036</strain>
    </source>
</reference>
<dbReference type="SUPFAM" id="SSF55781">
    <property type="entry name" value="GAF domain-like"/>
    <property type="match status" value="1"/>
</dbReference>
<dbReference type="Pfam" id="PF05227">
    <property type="entry name" value="CHASE3"/>
    <property type="match status" value="1"/>
</dbReference>
<comment type="catalytic activity">
    <reaction evidence="1">
        <text>ATP + protein L-histidine = ADP + protein N-phospho-L-histidine.</text>
        <dbReference type="EC" id="2.7.13.3"/>
    </reaction>
</comment>
<accession>A0A9X3RY38</accession>
<dbReference type="SMART" id="SM00065">
    <property type="entry name" value="GAF"/>
    <property type="match status" value="1"/>
</dbReference>
<comment type="subcellular location">
    <subcellularLocation>
        <location evidence="2">Membrane</location>
    </subcellularLocation>
</comment>
<keyword evidence="8" id="KW-0418">Kinase</keyword>
<dbReference type="Gene3D" id="6.10.340.10">
    <property type="match status" value="1"/>
</dbReference>
<dbReference type="InterPro" id="IPR003018">
    <property type="entry name" value="GAF"/>
</dbReference>
<keyword evidence="12" id="KW-0175">Coiled coil</keyword>
<dbReference type="SUPFAM" id="SSF55874">
    <property type="entry name" value="ATPase domain of HSP90 chaperone/DNA topoisomerase II/histidine kinase"/>
    <property type="match status" value="1"/>
</dbReference>
<feature type="coiled-coil region" evidence="12">
    <location>
        <begin position="465"/>
        <end position="492"/>
    </location>
</feature>
<keyword evidence="9" id="KW-0067">ATP-binding</keyword>
<dbReference type="Gene3D" id="3.30.565.10">
    <property type="entry name" value="Histidine kinase-like ATPase, C-terminal domain"/>
    <property type="match status" value="1"/>
</dbReference>
<evidence type="ECO:0000256" key="5">
    <source>
        <dbReference type="ARBA" id="ARBA00022679"/>
    </source>
</evidence>
<organism evidence="15 16">
    <name type="scientific">Solirubrobacter ginsenosidimutans</name>
    <dbReference type="NCBI Taxonomy" id="490573"/>
    <lineage>
        <taxon>Bacteria</taxon>
        <taxon>Bacillati</taxon>
        <taxon>Actinomycetota</taxon>
        <taxon>Thermoleophilia</taxon>
        <taxon>Solirubrobacterales</taxon>
        <taxon>Solirubrobacteraceae</taxon>
        <taxon>Solirubrobacter</taxon>
    </lineage>
</organism>
<dbReference type="EC" id="2.7.13.3" evidence="3"/>
<keyword evidence="4" id="KW-0597">Phosphoprotein</keyword>
<dbReference type="Gene3D" id="3.30.450.40">
    <property type="match status" value="1"/>
</dbReference>
<dbReference type="EMBL" id="JAPDOD010000001">
    <property type="protein sequence ID" value="MDA0158729.1"/>
    <property type="molecule type" value="Genomic_DNA"/>
</dbReference>
<feature type="transmembrane region" description="Helical" evidence="13">
    <location>
        <begin position="6"/>
        <end position="26"/>
    </location>
</feature>
<dbReference type="PROSITE" id="PS50885">
    <property type="entry name" value="HAMP"/>
    <property type="match status" value="1"/>
</dbReference>
<evidence type="ECO:0000256" key="4">
    <source>
        <dbReference type="ARBA" id="ARBA00022553"/>
    </source>
</evidence>
<keyword evidence="7" id="KW-0547">Nucleotide-binding</keyword>
<dbReference type="GO" id="GO:0000155">
    <property type="term" value="F:phosphorelay sensor kinase activity"/>
    <property type="evidence" value="ECO:0007669"/>
    <property type="project" value="InterPro"/>
</dbReference>
<evidence type="ECO:0000313" key="16">
    <source>
        <dbReference type="Proteomes" id="UP001149140"/>
    </source>
</evidence>
<evidence type="ECO:0000256" key="2">
    <source>
        <dbReference type="ARBA" id="ARBA00004370"/>
    </source>
</evidence>
<dbReference type="CDD" id="cd19410">
    <property type="entry name" value="HK9-like_sensor"/>
    <property type="match status" value="1"/>
</dbReference>
<keyword evidence="16" id="KW-1185">Reference proteome</keyword>
<dbReference type="InterPro" id="IPR029016">
    <property type="entry name" value="GAF-like_dom_sf"/>
</dbReference>
<dbReference type="InterPro" id="IPR011712">
    <property type="entry name" value="Sig_transdc_His_kin_sub3_dim/P"/>
</dbReference>
<dbReference type="InterPro" id="IPR007891">
    <property type="entry name" value="CHASE3"/>
</dbReference>
<dbReference type="GO" id="GO:0046983">
    <property type="term" value="F:protein dimerization activity"/>
    <property type="evidence" value="ECO:0007669"/>
    <property type="project" value="InterPro"/>
</dbReference>
<dbReference type="Pfam" id="PF02518">
    <property type="entry name" value="HATPase_c"/>
    <property type="match status" value="1"/>
</dbReference>
<dbReference type="InterPro" id="IPR050482">
    <property type="entry name" value="Sensor_HK_TwoCompSys"/>
</dbReference>